<dbReference type="InterPro" id="IPR012338">
    <property type="entry name" value="Beta-lactam/transpept-like"/>
</dbReference>
<comment type="caution">
    <text evidence="3">The sequence shown here is derived from an EMBL/GenBank/DDBJ whole genome shotgun (WGS) entry which is preliminary data.</text>
</comment>
<protein>
    <submittedName>
        <fullName evidence="3">Serine hydrolase</fullName>
    </submittedName>
</protein>
<dbReference type="GO" id="GO:0016787">
    <property type="term" value="F:hydrolase activity"/>
    <property type="evidence" value="ECO:0007669"/>
    <property type="project" value="UniProtKB-KW"/>
</dbReference>
<evidence type="ECO:0000313" key="3">
    <source>
        <dbReference type="EMBL" id="MEE2059267.1"/>
    </source>
</evidence>
<accession>A0ABU7LCJ0</accession>
<evidence type="ECO:0000313" key="4">
    <source>
        <dbReference type="Proteomes" id="UP001336020"/>
    </source>
</evidence>
<dbReference type="InterPro" id="IPR000871">
    <property type="entry name" value="Beta-lactam_class-A"/>
</dbReference>
<dbReference type="PANTHER" id="PTHR35333:SF3">
    <property type="entry name" value="BETA-LACTAMASE-TYPE TRANSPEPTIDASE FOLD CONTAINING PROTEIN"/>
    <property type="match status" value="1"/>
</dbReference>
<feature type="signal peptide" evidence="1">
    <location>
        <begin position="1"/>
        <end position="19"/>
    </location>
</feature>
<dbReference type="EMBL" id="JAUTXY010000007">
    <property type="protein sequence ID" value="MEE2059267.1"/>
    <property type="molecule type" value="Genomic_DNA"/>
</dbReference>
<evidence type="ECO:0000256" key="1">
    <source>
        <dbReference type="SAM" id="SignalP"/>
    </source>
</evidence>
<feature type="chain" id="PRO_5045254859" evidence="1">
    <location>
        <begin position="20"/>
        <end position="364"/>
    </location>
</feature>
<keyword evidence="4" id="KW-1185">Reference proteome</keyword>
<keyword evidence="3" id="KW-0378">Hydrolase</keyword>
<dbReference type="Proteomes" id="UP001336020">
    <property type="component" value="Unassembled WGS sequence"/>
</dbReference>
<dbReference type="RefSeq" id="WP_330134506.1">
    <property type="nucleotide sequence ID" value="NZ_JAUTXY010000007.1"/>
</dbReference>
<dbReference type="Pfam" id="PF13354">
    <property type="entry name" value="Beta-lactamase2"/>
    <property type="match status" value="1"/>
</dbReference>
<sequence>MSTKVLAVLAAATALTLTACTDAPPEDDTATATTTTDDCASLPAADVTSPEGWIGYLAEHPDSVGLVIDDGSGNVVAHGADDPQPLASAVKVVHLAAYAQAVADGTLDPAEQIPVAEWERWYLPDTDGGAHPAALERLGVTAEGTVALDDLVTAMIQESDNAAPDYLRDRLGDDALTAAAEQGGWDDFAPPTMLGNTLGFIAPEDTDAGLWDTAQRYANDPGFRAEILELVQQPDVLPDDPFGEMDRIQRDDNAGTADRLAGIHRAIADGSFGSGADIARGHLEWQPAPPGAEGLGFKGGSLPGILTEAMSLRLADGTVATAVILTSNMTEADYTAALGSFAHQGLMFAAMTEPEILDRIRCAV</sequence>
<dbReference type="PANTHER" id="PTHR35333">
    <property type="entry name" value="BETA-LACTAMASE"/>
    <property type="match status" value="1"/>
</dbReference>
<dbReference type="PROSITE" id="PS51257">
    <property type="entry name" value="PROKAR_LIPOPROTEIN"/>
    <property type="match status" value="1"/>
</dbReference>
<organism evidence="3 4">
    <name type="scientific">Rhodococcus artemisiae</name>
    <dbReference type="NCBI Taxonomy" id="714159"/>
    <lineage>
        <taxon>Bacteria</taxon>
        <taxon>Bacillati</taxon>
        <taxon>Actinomycetota</taxon>
        <taxon>Actinomycetes</taxon>
        <taxon>Mycobacteriales</taxon>
        <taxon>Nocardiaceae</taxon>
        <taxon>Rhodococcus</taxon>
    </lineage>
</organism>
<dbReference type="InterPro" id="IPR045155">
    <property type="entry name" value="Beta-lactam_cat"/>
</dbReference>
<keyword evidence="1" id="KW-0732">Signal</keyword>
<reference evidence="3 4" key="1">
    <citation type="submission" date="2023-07" db="EMBL/GenBank/DDBJ databases">
        <authorList>
            <person name="Girao M."/>
            <person name="Carvalho M.F."/>
        </authorList>
    </citation>
    <scope>NUCLEOTIDE SEQUENCE [LARGE SCALE GENOMIC DNA]</scope>
    <source>
        <strain evidence="3 4">YIM65754</strain>
    </source>
</reference>
<evidence type="ECO:0000259" key="2">
    <source>
        <dbReference type="Pfam" id="PF13354"/>
    </source>
</evidence>
<dbReference type="SUPFAM" id="SSF56601">
    <property type="entry name" value="beta-lactamase/transpeptidase-like"/>
    <property type="match status" value="1"/>
</dbReference>
<gene>
    <name evidence="3" type="ORF">Q7514_17250</name>
</gene>
<proteinExistence type="predicted"/>
<name>A0ABU7LCJ0_9NOCA</name>
<feature type="domain" description="Beta-lactamase class A catalytic" evidence="2">
    <location>
        <begin position="67"/>
        <end position="271"/>
    </location>
</feature>
<dbReference type="Gene3D" id="3.40.710.10">
    <property type="entry name" value="DD-peptidase/beta-lactamase superfamily"/>
    <property type="match status" value="1"/>
</dbReference>